<comment type="function">
    <text evidence="9">Essential subunit of the Sec protein translocation channel SecYEG. Clamps together the 2 halves of SecY. May contact the channel plug during translocation.</text>
</comment>
<evidence type="ECO:0000256" key="5">
    <source>
        <dbReference type="ARBA" id="ARBA00022927"/>
    </source>
</evidence>
<dbReference type="EMBL" id="MFZV01000028">
    <property type="protein sequence ID" value="OGK31070.1"/>
    <property type="molecule type" value="Genomic_DNA"/>
</dbReference>
<keyword evidence="5 9" id="KW-0653">Protein transport</keyword>
<evidence type="ECO:0000313" key="11">
    <source>
        <dbReference type="Proteomes" id="UP000177199"/>
    </source>
</evidence>
<dbReference type="GO" id="GO:0043952">
    <property type="term" value="P:protein transport by the Sec complex"/>
    <property type="evidence" value="ECO:0007669"/>
    <property type="project" value="UniProtKB-UniRule"/>
</dbReference>
<feature type="transmembrane region" description="Helical" evidence="9">
    <location>
        <begin position="33"/>
        <end position="55"/>
    </location>
</feature>
<sequence>MVSQSEVRKGFFDGILEELKKVTWPSKNEVIKLSLVVIIISLIIAFYIGALDVILAKLLEFLTK</sequence>
<dbReference type="NCBIfam" id="TIGR00964">
    <property type="entry name" value="secE_bact"/>
    <property type="match status" value="1"/>
</dbReference>
<evidence type="ECO:0000256" key="2">
    <source>
        <dbReference type="ARBA" id="ARBA00022448"/>
    </source>
</evidence>
<proteinExistence type="inferred from homology"/>
<comment type="subcellular location">
    <subcellularLocation>
        <location evidence="9">Cell membrane</location>
        <topology evidence="9">Single-pass membrane protein</topology>
    </subcellularLocation>
    <subcellularLocation>
        <location evidence="1">Membrane</location>
    </subcellularLocation>
</comment>
<organism evidence="10 11">
    <name type="scientific">Candidatus Roizmanbacteria bacterium RIFCSPHIGHO2_12_FULL_33_9</name>
    <dbReference type="NCBI Taxonomy" id="1802045"/>
    <lineage>
        <taxon>Bacteria</taxon>
        <taxon>Candidatus Roizmaniibacteriota</taxon>
    </lineage>
</organism>
<dbReference type="PANTHER" id="PTHR33910">
    <property type="entry name" value="PROTEIN TRANSLOCASE SUBUNIT SECE"/>
    <property type="match status" value="1"/>
</dbReference>
<dbReference type="Proteomes" id="UP000177199">
    <property type="component" value="Unassembled WGS sequence"/>
</dbReference>
<dbReference type="AlphaFoldDB" id="A0A1F7HIM5"/>
<evidence type="ECO:0000256" key="1">
    <source>
        <dbReference type="ARBA" id="ARBA00004370"/>
    </source>
</evidence>
<dbReference type="GO" id="GO:0065002">
    <property type="term" value="P:intracellular protein transmembrane transport"/>
    <property type="evidence" value="ECO:0007669"/>
    <property type="project" value="UniProtKB-UniRule"/>
</dbReference>
<dbReference type="PANTHER" id="PTHR33910:SF1">
    <property type="entry name" value="PROTEIN TRANSLOCASE SUBUNIT SECE"/>
    <property type="match status" value="1"/>
</dbReference>
<evidence type="ECO:0000256" key="7">
    <source>
        <dbReference type="ARBA" id="ARBA00023010"/>
    </source>
</evidence>
<protein>
    <recommendedName>
        <fullName evidence="9">Protein translocase subunit SecE</fullName>
    </recommendedName>
</protein>
<comment type="subunit">
    <text evidence="9">Component of the Sec protein translocase complex. Heterotrimer consisting of SecY, SecE and SecG subunits. The heterotrimers can form oligomers, although 1 heterotrimer is thought to be able to translocate proteins. Interacts with the ribosome. Interacts with SecDF, and other proteins may be involved. Interacts with SecA.</text>
</comment>
<gene>
    <name evidence="9" type="primary">secE</name>
    <name evidence="10" type="ORF">A3F29_02240</name>
</gene>
<evidence type="ECO:0000256" key="6">
    <source>
        <dbReference type="ARBA" id="ARBA00022989"/>
    </source>
</evidence>
<evidence type="ECO:0000256" key="8">
    <source>
        <dbReference type="ARBA" id="ARBA00023136"/>
    </source>
</evidence>
<dbReference type="GO" id="GO:0005886">
    <property type="term" value="C:plasma membrane"/>
    <property type="evidence" value="ECO:0007669"/>
    <property type="project" value="UniProtKB-SubCell"/>
</dbReference>
<dbReference type="HAMAP" id="MF_00422">
    <property type="entry name" value="SecE"/>
    <property type="match status" value="1"/>
</dbReference>
<dbReference type="InterPro" id="IPR038379">
    <property type="entry name" value="SecE_sf"/>
</dbReference>
<reference evidence="10 11" key="1">
    <citation type="journal article" date="2016" name="Nat. Commun.">
        <title>Thousands of microbial genomes shed light on interconnected biogeochemical processes in an aquifer system.</title>
        <authorList>
            <person name="Anantharaman K."/>
            <person name="Brown C.T."/>
            <person name="Hug L.A."/>
            <person name="Sharon I."/>
            <person name="Castelle C.J."/>
            <person name="Probst A.J."/>
            <person name="Thomas B.C."/>
            <person name="Singh A."/>
            <person name="Wilkins M.J."/>
            <person name="Karaoz U."/>
            <person name="Brodie E.L."/>
            <person name="Williams K.H."/>
            <person name="Hubbard S.S."/>
            <person name="Banfield J.F."/>
        </authorList>
    </citation>
    <scope>NUCLEOTIDE SEQUENCE [LARGE SCALE GENOMIC DNA]</scope>
</reference>
<comment type="caution">
    <text evidence="10">The sequence shown here is derived from an EMBL/GenBank/DDBJ whole genome shotgun (WGS) entry which is preliminary data.</text>
</comment>
<keyword evidence="2 9" id="KW-0813">Transport</keyword>
<dbReference type="GO" id="GO:0008320">
    <property type="term" value="F:protein transmembrane transporter activity"/>
    <property type="evidence" value="ECO:0007669"/>
    <property type="project" value="UniProtKB-UniRule"/>
</dbReference>
<dbReference type="GO" id="GO:0006605">
    <property type="term" value="P:protein targeting"/>
    <property type="evidence" value="ECO:0007669"/>
    <property type="project" value="UniProtKB-UniRule"/>
</dbReference>
<keyword evidence="8 9" id="KW-0472">Membrane</keyword>
<name>A0A1F7HIM5_9BACT</name>
<evidence type="ECO:0000256" key="9">
    <source>
        <dbReference type="HAMAP-Rule" id="MF_00422"/>
    </source>
</evidence>
<dbReference type="GO" id="GO:0009306">
    <property type="term" value="P:protein secretion"/>
    <property type="evidence" value="ECO:0007669"/>
    <property type="project" value="UniProtKB-UniRule"/>
</dbReference>
<comment type="similarity">
    <text evidence="9">Belongs to the SecE/SEC61-gamma family.</text>
</comment>
<evidence type="ECO:0000313" key="10">
    <source>
        <dbReference type="EMBL" id="OGK31070.1"/>
    </source>
</evidence>
<keyword evidence="3 9" id="KW-1003">Cell membrane</keyword>
<dbReference type="InterPro" id="IPR001901">
    <property type="entry name" value="Translocase_SecE/Sec61-g"/>
</dbReference>
<evidence type="ECO:0000256" key="3">
    <source>
        <dbReference type="ARBA" id="ARBA00022475"/>
    </source>
</evidence>
<dbReference type="Pfam" id="PF00584">
    <property type="entry name" value="SecE"/>
    <property type="match status" value="1"/>
</dbReference>
<keyword evidence="4 9" id="KW-0812">Transmembrane</keyword>
<dbReference type="InterPro" id="IPR005807">
    <property type="entry name" value="SecE_bac"/>
</dbReference>
<keyword evidence="6 9" id="KW-1133">Transmembrane helix</keyword>
<dbReference type="Gene3D" id="1.20.5.1030">
    <property type="entry name" value="Preprotein translocase secy subunit"/>
    <property type="match status" value="1"/>
</dbReference>
<evidence type="ECO:0000256" key="4">
    <source>
        <dbReference type="ARBA" id="ARBA00022692"/>
    </source>
</evidence>
<accession>A0A1F7HIM5</accession>
<keyword evidence="7 9" id="KW-0811">Translocation</keyword>